<keyword evidence="1" id="KW-1133">Transmembrane helix</keyword>
<feature type="transmembrane region" description="Helical" evidence="1">
    <location>
        <begin position="122"/>
        <end position="143"/>
    </location>
</feature>
<dbReference type="AlphaFoldDB" id="A0AAN5D176"/>
<accession>A0AAN5D176</accession>
<feature type="transmembrane region" description="Helical" evidence="1">
    <location>
        <begin position="88"/>
        <end position="110"/>
    </location>
</feature>
<evidence type="ECO:0000256" key="1">
    <source>
        <dbReference type="SAM" id="Phobius"/>
    </source>
</evidence>
<proteinExistence type="predicted"/>
<dbReference type="Proteomes" id="UP001328107">
    <property type="component" value="Unassembled WGS sequence"/>
</dbReference>
<protein>
    <submittedName>
        <fullName evidence="2">Uncharacterized protein</fullName>
    </submittedName>
</protein>
<reference evidence="3" key="1">
    <citation type="submission" date="2022-10" db="EMBL/GenBank/DDBJ databases">
        <title>Genome assembly of Pristionchus species.</title>
        <authorList>
            <person name="Yoshida K."/>
            <person name="Sommer R.J."/>
        </authorList>
    </citation>
    <scope>NUCLEOTIDE SEQUENCE [LARGE SCALE GENOMIC DNA]</scope>
    <source>
        <strain evidence="3">RS5460</strain>
    </source>
</reference>
<feature type="transmembrane region" description="Helical" evidence="1">
    <location>
        <begin position="25"/>
        <end position="46"/>
    </location>
</feature>
<keyword evidence="3" id="KW-1185">Reference proteome</keyword>
<keyword evidence="1" id="KW-0472">Membrane</keyword>
<evidence type="ECO:0000313" key="2">
    <source>
        <dbReference type="EMBL" id="GMR54215.1"/>
    </source>
</evidence>
<sequence length="153" mass="17386">SRMPIITRTTHTTHSTRTSTTTVPIWLIKLITCILCFAVLFLIYLLEPWVIHNYHKTFMFVCLTVGALLGWSFGSVLQQVLTMRNVEITINFVLTALSVIAAILCLIFLFNSNSRDINFKMIVGMAVCFIFQSLVCILMLSWACYGNIVVFTH</sequence>
<keyword evidence="1" id="KW-0812">Transmembrane</keyword>
<organism evidence="2 3">
    <name type="scientific">Pristionchus mayeri</name>
    <dbReference type="NCBI Taxonomy" id="1317129"/>
    <lineage>
        <taxon>Eukaryota</taxon>
        <taxon>Metazoa</taxon>
        <taxon>Ecdysozoa</taxon>
        <taxon>Nematoda</taxon>
        <taxon>Chromadorea</taxon>
        <taxon>Rhabditida</taxon>
        <taxon>Rhabditina</taxon>
        <taxon>Diplogasteromorpha</taxon>
        <taxon>Diplogasteroidea</taxon>
        <taxon>Neodiplogasteridae</taxon>
        <taxon>Pristionchus</taxon>
    </lineage>
</organism>
<comment type="caution">
    <text evidence="2">The sequence shown here is derived from an EMBL/GenBank/DDBJ whole genome shotgun (WGS) entry which is preliminary data.</text>
</comment>
<name>A0AAN5D176_9BILA</name>
<gene>
    <name evidence="2" type="ORF">PMAYCL1PPCAC_24410</name>
</gene>
<feature type="transmembrane region" description="Helical" evidence="1">
    <location>
        <begin position="58"/>
        <end position="76"/>
    </location>
</feature>
<evidence type="ECO:0000313" key="3">
    <source>
        <dbReference type="Proteomes" id="UP001328107"/>
    </source>
</evidence>
<dbReference type="EMBL" id="BTRK01000005">
    <property type="protein sequence ID" value="GMR54215.1"/>
    <property type="molecule type" value="Genomic_DNA"/>
</dbReference>
<feature type="non-terminal residue" evidence="2">
    <location>
        <position position="1"/>
    </location>
</feature>